<gene>
    <name evidence="2" type="ORF">JW886_07320</name>
</gene>
<keyword evidence="3" id="KW-1185">Reference proteome</keyword>
<name>A0AA45QQT9_9LACT</name>
<dbReference type="KEGG" id="lti:JW886_07320"/>
<dbReference type="Proteomes" id="UP000663608">
    <property type="component" value="Chromosome"/>
</dbReference>
<dbReference type="AlphaFoldDB" id="A0AA45QQT9"/>
<evidence type="ECO:0000313" key="2">
    <source>
        <dbReference type="EMBL" id="QSE76273.1"/>
    </source>
</evidence>
<dbReference type="RefSeq" id="WP_205871715.1">
    <property type="nucleotide sequence ID" value="NZ_CP070872.1"/>
</dbReference>
<reference evidence="2 3" key="1">
    <citation type="submission" date="2021-02" db="EMBL/GenBank/DDBJ databases">
        <title>Complete genome sequence of Lactococcus lactis strain K_LL004.</title>
        <authorList>
            <person name="Kim H.B."/>
        </authorList>
    </citation>
    <scope>NUCLEOTIDE SEQUENCE [LARGE SCALE GENOMIC DNA]</scope>
    <source>
        <strain evidence="2 3">K_LL004</strain>
    </source>
</reference>
<protein>
    <submittedName>
        <fullName evidence="2">WxL domain-containing protein</fullName>
    </submittedName>
</protein>
<dbReference type="InterPro" id="IPR027994">
    <property type="entry name" value="WxL_dom"/>
</dbReference>
<sequence>MNKRFKFSLIAASVVISGFLASHFKSSEVEAATAISGNLSPGQSLDTGNHELDSSFQQNVDSWIPLAGDGSWYKWDPSGNNYFWLANTKKNSWVYHVLDATIDFSKPVSISTPFYYDNALQWLYGDAAGFFLTPASTEQIKSNAPSATGQYLGIQGLKDSYFLGRDLYYNGGFDGTASTNVGQNTAEIRKTDEEGKLEYSTTSSVSWKQFSAPLALKGNGILGGVLTSTAYKGAETLRLTWNNVIDNGDGTYTGDLNLQSIPDADYNNNGTYNNAGISRSATLSRNMTFGTLAITGTNTGVIQEGNATSAASFSATRGTENVTIKYIDETTNQPIKNISESTVIANTGDTIGVTNGDANSTDDYTYGAPQISHYTFSKGESLKVLNDDSTTEVDNVINVYYTPDQETATFKSYYLSETPGTGQVKDEVTGLLGGLPSASQSVMNGIAPELSETQTVQGYYDSTIDEVPDIKVPDGYELDHVVGPDGVAGKTYSDLAAALAANPDYTDLTENSWANYFGLYFKAKKAKVTFSYHYIDETKSNVPNLPSAFSEEGVTGGVINDVSKSLPEVPKGTTVQSVTGPDGKSYSSLTVALAQEANKYYQVSTLNFIFNVEAPPASVLVNQVPILDFGFQELQADGIYEMIPNDVLQVTDDTYTNEGWSVTAQMTQQFTAEDASTLSGATLDFTTGSITPEEGNSASAPSTSKNFTLDEGAGPVSIFYAPKETGQGTWNLDFSNVSLATNGASLSVNKAYEATIEWSINDVPS</sequence>
<dbReference type="Pfam" id="PF13731">
    <property type="entry name" value="WxL"/>
    <property type="match status" value="1"/>
</dbReference>
<feature type="domain" description="WxL" evidence="1">
    <location>
        <begin position="623"/>
        <end position="764"/>
    </location>
</feature>
<accession>A0AA45QQT9</accession>
<dbReference type="EMBL" id="CP070872">
    <property type="protein sequence ID" value="QSE76273.1"/>
    <property type="molecule type" value="Genomic_DNA"/>
</dbReference>
<evidence type="ECO:0000259" key="1">
    <source>
        <dbReference type="Pfam" id="PF13731"/>
    </source>
</evidence>
<evidence type="ECO:0000313" key="3">
    <source>
        <dbReference type="Proteomes" id="UP000663608"/>
    </source>
</evidence>
<organism evidence="2 3">
    <name type="scientific">Lactococcus taiwanensis</name>
    <dbReference type="NCBI Taxonomy" id="1151742"/>
    <lineage>
        <taxon>Bacteria</taxon>
        <taxon>Bacillati</taxon>
        <taxon>Bacillota</taxon>
        <taxon>Bacilli</taxon>
        <taxon>Lactobacillales</taxon>
        <taxon>Streptococcaceae</taxon>
        <taxon>Lactococcus</taxon>
    </lineage>
</organism>
<proteinExistence type="predicted"/>